<dbReference type="EMBL" id="JAPTGD010000005">
    <property type="protein sequence ID" value="MDU9695179.1"/>
    <property type="molecule type" value="Genomic_DNA"/>
</dbReference>
<protein>
    <submittedName>
        <fullName evidence="1">Uncharacterized protein</fullName>
    </submittedName>
</protein>
<gene>
    <name evidence="1" type="ORF">O0Q50_28685</name>
</gene>
<name>A0AAX6NH94_PRIAR</name>
<evidence type="ECO:0000313" key="1">
    <source>
        <dbReference type="EMBL" id="MDU9695179.1"/>
    </source>
</evidence>
<organism evidence="1 2">
    <name type="scientific">Priestia aryabhattai</name>
    <name type="common">Bacillus aryabhattai</name>
    <dbReference type="NCBI Taxonomy" id="412384"/>
    <lineage>
        <taxon>Bacteria</taxon>
        <taxon>Bacillati</taxon>
        <taxon>Bacillota</taxon>
        <taxon>Bacilli</taxon>
        <taxon>Bacillales</taxon>
        <taxon>Bacillaceae</taxon>
        <taxon>Priestia</taxon>
    </lineage>
</organism>
<reference evidence="1" key="1">
    <citation type="journal article" date="2022" name="J Environ Chem Eng">
        <title>Biodegradation of petroleum oil using a constructed nonpathogenic and heavy metal-tolerant bacterial consortium isolated from marine sponges.</title>
        <authorList>
            <person name="Dechsakulwatana C."/>
            <person name="Rungsihiranrut A."/>
            <person name="Muangchinda C."/>
            <person name="Ningthoujam R."/>
            <person name="Klankeo P."/>
            <person name="Pinyakong O."/>
        </authorList>
    </citation>
    <scope>NUCLEOTIDE SEQUENCE</scope>
    <source>
        <strain evidence="1">TL01-2</strain>
    </source>
</reference>
<evidence type="ECO:0000313" key="2">
    <source>
        <dbReference type="Proteomes" id="UP001269400"/>
    </source>
</evidence>
<sequence length="87" mass="10070">MSVQALNIYERARELEEAGWSVIESIDLNADMQELQEEAFDTVLAARKIQKQSLSRVERIVADMKSKGFDVDIVPRYLKFKEETSYV</sequence>
<reference evidence="1" key="2">
    <citation type="submission" date="2022-12" db="EMBL/GenBank/DDBJ databases">
        <authorList>
            <person name="Dechsakulwatana C."/>
            <person name="Rungsihiranrut A."/>
            <person name="Muangchinda C."/>
            <person name="Ningthoujam R."/>
            <person name="Klankeo P."/>
            <person name="Pinyakong O."/>
        </authorList>
    </citation>
    <scope>NUCLEOTIDE SEQUENCE</scope>
    <source>
        <strain evidence="1">TL01-2</strain>
    </source>
</reference>
<proteinExistence type="predicted"/>
<dbReference type="RefSeq" id="WP_316911635.1">
    <property type="nucleotide sequence ID" value="NZ_JAPTGD010000005.1"/>
</dbReference>
<dbReference type="Proteomes" id="UP001269400">
    <property type="component" value="Unassembled WGS sequence"/>
</dbReference>
<accession>A0AAX6NH94</accession>
<dbReference type="AlphaFoldDB" id="A0AAX6NH94"/>
<comment type="caution">
    <text evidence="1">The sequence shown here is derived from an EMBL/GenBank/DDBJ whole genome shotgun (WGS) entry which is preliminary data.</text>
</comment>